<dbReference type="InterPro" id="IPR056884">
    <property type="entry name" value="NPHP3-like_N"/>
</dbReference>
<dbReference type="AlphaFoldDB" id="A0A5N6YV53"/>
<protein>
    <recommendedName>
        <fullName evidence="2">Nephrocystin 3-like N-terminal domain-containing protein</fullName>
    </recommendedName>
</protein>
<evidence type="ECO:0000313" key="4">
    <source>
        <dbReference type="Proteomes" id="UP000327118"/>
    </source>
</evidence>
<dbReference type="Proteomes" id="UP000327118">
    <property type="component" value="Unassembled WGS sequence"/>
</dbReference>
<keyword evidence="4" id="KW-1185">Reference proteome</keyword>
<dbReference type="OrthoDB" id="5030973at2759"/>
<dbReference type="Pfam" id="PF24883">
    <property type="entry name" value="NPHP3_N"/>
    <property type="match status" value="1"/>
</dbReference>
<reference evidence="4" key="1">
    <citation type="submission" date="2019-04" db="EMBL/GenBank/DDBJ databases">
        <title>Friends and foes A comparative genomics studyof 23 Aspergillus species from section Flavi.</title>
        <authorList>
            <consortium name="DOE Joint Genome Institute"/>
            <person name="Kjaerbolling I."/>
            <person name="Vesth T."/>
            <person name="Frisvad J.C."/>
            <person name="Nybo J.L."/>
            <person name="Theobald S."/>
            <person name="Kildgaard S."/>
            <person name="Isbrandt T."/>
            <person name="Kuo A."/>
            <person name="Sato A."/>
            <person name="Lyhne E.K."/>
            <person name="Kogle M.E."/>
            <person name="Wiebenga A."/>
            <person name="Kun R.S."/>
            <person name="Lubbers R.J."/>
            <person name="Makela M.R."/>
            <person name="Barry K."/>
            <person name="Chovatia M."/>
            <person name="Clum A."/>
            <person name="Daum C."/>
            <person name="Haridas S."/>
            <person name="He G."/>
            <person name="LaButti K."/>
            <person name="Lipzen A."/>
            <person name="Mondo S."/>
            <person name="Riley R."/>
            <person name="Salamov A."/>
            <person name="Simmons B.A."/>
            <person name="Magnuson J.K."/>
            <person name="Henrissat B."/>
            <person name="Mortensen U.H."/>
            <person name="Larsen T.O."/>
            <person name="Devries R.P."/>
            <person name="Grigoriev I.V."/>
            <person name="Machida M."/>
            <person name="Baker S.E."/>
            <person name="Andersen M.R."/>
        </authorList>
    </citation>
    <scope>NUCLEOTIDE SEQUENCE [LARGE SCALE GENOMIC DNA]</scope>
    <source>
        <strain evidence="4">CBS 553.77</strain>
    </source>
</reference>
<dbReference type="EMBL" id="ML739467">
    <property type="protein sequence ID" value="KAE8348516.1"/>
    <property type="molecule type" value="Genomic_DNA"/>
</dbReference>
<evidence type="ECO:0000256" key="1">
    <source>
        <dbReference type="ARBA" id="ARBA00022737"/>
    </source>
</evidence>
<evidence type="ECO:0000259" key="2">
    <source>
        <dbReference type="Pfam" id="PF24883"/>
    </source>
</evidence>
<feature type="domain" description="Nephrocystin 3-like N-terminal" evidence="2">
    <location>
        <begin position="445"/>
        <end position="566"/>
    </location>
</feature>
<keyword evidence="1" id="KW-0677">Repeat</keyword>
<accession>A0A5N6YV53</accession>
<name>A0A5N6YV53_9EURO</name>
<organism evidence="3 4">
    <name type="scientific">Aspergillus coremiiformis</name>
    <dbReference type="NCBI Taxonomy" id="138285"/>
    <lineage>
        <taxon>Eukaryota</taxon>
        <taxon>Fungi</taxon>
        <taxon>Dikarya</taxon>
        <taxon>Ascomycota</taxon>
        <taxon>Pezizomycotina</taxon>
        <taxon>Eurotiomycetes</taxon>
        <taxon>Eurotiomycetidae</taxon>
        <taxon>Eurotiales</taxon>
        <taxon>Aspergillaceae</taxon>
        <taxon>Aspergillus</taxon>
        <taxon>Aspergillus subgen. Circumdati</taxon>
    </lineage>
</organism>
<proteinExistence type="predicted"/>
<sequence length="647" mass="72757">MEDIDLALLPQGNKDSGFHTKNMDHQRARRVLIDHGDTLVTQVSIVSIDHGSLTPDSKDEIGEPATLLVFEFRFIYIQQHCCFCHARITLAFHDTDGNPGNQPEVHRICPEGTFTLNKQTITRNVRHTVNGGLNAAGIRGNLGYEWQIESPQDKIHYTGLTHAGIPSLFRAAVILRRVEDVPFQFTIKVQTEVDFMGSLRSLIGLERSDHIDPVEVGPDTDLKRLGIGRLGSKVNLTHLDVLDLTQQAKVVLATEQNLGGFLVKQILALATEQTRYDTILLRIIYLEFPHPSLDTAPWPGQILRLLARYHRGQIEGLPELLRTLLATANTVDMDCALVLQNTRIMTVVERQQTGTPPRSAVRTSSGDIVMEIHSDMADLWHARDGNENAESFYDQIRQFGEINLQTWILGQVREILQAWSLIDPEAHHVRFSDLAPVYTISLATMSPGFHDWIRTTPNDNVFHIRTPAGFGYITTAFHLSHTIKDISHGGIVLSYTFDHAQTTAYTTRMIWLSLCRQFLLQKPLLFSHVSNMCSTMARLTAFSEANLQTLFQCLVEVSPVAVVYCLIYSPPEHRSSAKEFVNQLRCRTGIPPGRARLVLVLEEDFPSNDITGSVQATYLLVNEPMFKSFREDISKLAARCLIGKRTN</sequence>
<evidence type="ECO:0000313" key="3">
    <source>
        <dbReference type="EMBL" id="KAE8348516.1"/>
    </source>
</evidence>
<gene>
    <name evidence="3" type="ORF">BDV28DRAFT_152757</name>
</gene>